<dbReference type="AlphaFoldDB" id="A0AAV2MIX9"/>
<evidence type="ECO:0000313" key="3">
    <source>
        <dbReference type="Proteomes" id="UP001497482"/>
    </source>
</evidence>
<dbReference type="EMBL" id="OZ035830">
    <property type="protein sequence ID" value="CAL1613069.1"/>
    <property type="molecule type" value="Genomic_DNA"/>
</dbReference>
<feature type="compositionally biased region" description="Basic residues" evidence="1">
    <location>
        <begin position="1"/>
        <end position="11"/>
    </location>
</feature>
<proteinExistence type="predicted"/>
<feature type="compositionally biased region" description="Basic and acidic residues" evidence="1">
    <location>
        <begin position="14"/>
        <end position="57"/>
    </location>
</feature>
<feature type="region of interest" description="Disordered" evidence="1">
    <location>
        <begin position="81"/>
        <end position="113"/>
    </location>
</feature>
<sequence length="113" mass="11943">MSQGKPQKRATSRGSDEPREATDKRTSRDKPRAKESHGGKRRAGPVERQGDKPRSDLHAAAGLIPRLRKVYGLGSGVAAGGLQSVVQSEDAEALGRTAKRPTRSGGAHTSPAH</sequence>
<organism evidence="2 3">
    <name type="scientific">Knipowitschia caucasica</name>
    <name type="common">Caucasian dwarf goby</name>
    <name type="synonym">Pomatoschistus caucasicus</name>
    <dbReference type="NCBI Taxonomy" id="637954"/>
    <lineage>
        <taxon>Eukaryota</taxon>
        <taxon>Metazoa</taxon>
        <taxon>Chordata</taxon>
        <taxon>Craniata</taxon>
        <taxon>Vertebrata</taxon>
        <taxon>Euteleostomi</taxon>
        <taxon>Actinopterygii</taxon>
        <taxon>Neopterygii</taxon>
        <taxon>Teleostei</taxon>
        <taxon>Neoteleostei</taxon>
        <taxon>Acanthomorphata</taxon>
        <taxon>Gobiaria</taxon>
        <taxon>Gobiiformes</taxon>
        <taxon>Gobioidei</taxon>
        <taxon>Gobiidae</taxon>
        <taxon>Gobiinae</taxon>
        <taxon>Knipowitschia</taxon>
    </lineage>
</organism>
<dbReference type="Proteomes" id="UP001497482">
    <property type="component" value="Chromosome 8"/>
</dbReference>
<keyword evidence="3" id="KW-1185">Reference proteome</keyword>
<feature type="region of interest" description="Disordered" evidence="1">
    <location>
        <begin position="1"/>
        <end position="60"/>
    </location>
</feature>
<evidence type="ECO:0000256" key="1">
    <source>
        <dbReference type="SAM" id="MobiDB-lite"/>
    </source>
</evidence>
<reference evidence="2 3" key="1">
    <citation type="submission" date="2024-04" db="EMBL/GenBank/DDBJ databases">
        <authorList>
            <person name="Waldvogel A.-M."/>
            <person name="Schoenle A."/>
        </authorList>
    </citation>
    <scope>NUCLEOTIDE SEQUENCE [LARGE SCALE GENOMIC DNA]</scope>
</reference>
<evidence type="ECO:0000313" key="2">
    <source>
        <dbReference type="EMBL" id="CAL1613069.1"/>
    </source>
</evidence>
<protein>
    <submittedName>
        <fullName evidence="2">Uncharacterized protein</fullName>
    </submittedName>
</protein>
<accession>A0AAV2MIX9</accession>
<gene>
    <name evidence="2" type="ORF">KC01_LOCUS39335</name>
</gene>
<name>A0AAV2MIX9_KNICA</name>